<organism evidence="2 3">
    <name type="scientific">Anaerococcus tetradius ATCC 35098</name>
    <dbReference type="NCBI Taxonomy" id="525255"/>
    <lineage>
        <taxon>Bacteria</taxon>
        <taxon>Bacillati</taxon>
        <taxon>Bacillota</taxon>
        <taxon>Tissierellia</taxon>
        <taxon>Tissierellales</taxon>
        <taxon>Peptoniphilaceae</taxon>
        <taxon>Anaerococcus</taxon>
    </lineage>
</organism>
<dbReference type="eggNOG" id="COG1598">
    <property type="taxonomic scope" value="Bacteria"/>
</dbReference>
<dbReference type="Pfam" id="PF15919">
    <property type="entry name" value="HicB_lk_antitox"/>
    <property type="match status" value="1"/>
</dbReference>
<name>C2CFH5_9FIRM</name>
<comment type="caution">
    <text evidence="2">The sequence shown here is derived from an EMBL/GenBank/DDBJ whole genome shotgun (WGS) entry which is preliminary data.</text>
</comment>
<dbReference type="InterPro" id="IPR031807">
    <property type="entry name" value="HicB-like"/>
</dbReference>
<dbReference type="RefSeq" id="WP_004835931.1">
    <property type="nucleotide sequence ID" value="NZ_GG666295.1"/>
</dbReference>
<feature type="domain" description="HicB-like antitoxin of toxin-antitoxin system" evidence="1">
    <location>
        <begin position="5"/>
        <end position="102"/>
    </location>
</feature>
<proteinExistence type="predicted"/>
<evidence type="ECO:0000259" key="1">
    <source>
        <dbReference type="Pfam" id="PF15919"/>
    </source>
</evidence>
<dbReference type="Gene3D" id="3.30.160.250">
    <property type="match status" value="1"/>
</dbReference>
<dbReference type="SUPFAM" id="SSF143100">
    <property type="entry name" value="TTHA1013/TTHA0281-like"/>
    <property type="match status" value="1"/>
</dbReference>
<dbReference type="Proteomes" id="UP000003744">
    <property type="component" value="Unassembled WGS sequence"/>
</dbReference>
<reference evidence="2 3" key="1">
    <citation type="submission" date="2009-01" db="EMBL/GenBank/DDBJ databases">
        <authorList>
            <person name="Qin X."/>
            <person name="Bachman B."/>
            <person name="Battles P."/>
            <person name="Bell A."/>
            <person name="Bess C."/>
            <person name="Bickham C."/>
            <person name="Chaboub L."/>
            <person name="Chen D."/>
            <person name="Coyle M."/>
            <person name="Deiros D.R."/>
            <person name="Dinh H."/>
            <person name="Forbes L."/>
            <person name="Fowler G."/>
            <person name="Francisco L."/>
            <person name="Fu Q."/>
            <person name="Gubbala S."/>
            <person name="Hale W."/>
            <person name="Han Y."/>
            <person name="Hemphill L."/>
            <person name="Highlander S.K."/>
            <person name="Hirani K."/>
            <person name="Hogues M."/>
            <person name="Jackson L."/>
            <person name="Jakkamsetti A."/>
            <person name="Javaid M."/>
            <person name="Jiang H."/>
            <person name="Korchina V."/>
            <person name="Kovar C."/>
            <person name="Lara F."/>
            <person name="Lee S."/>
            <person name="Mata R."/>
            <person name="Mathew T."/>
            <person name="Moen C."/>
            <person name="Morales K."/>
            <person name="Munidasa M."/>
            <person name="Nazareth L."/>
            <person name="Ngo R."/>
            <person name="Nguyen L."/>
            <person name="Okwuonu G."/>
            <person name="Ongeri F."/>
            <person name="Patil S."/>
            <person name="Petrosino J."/>
            <person name="Pham C."/>
            <person name="Pham P."/>
            <person name="Pu L.-L."/>
            <person name="Puazo M."/>
            <person name="Raj R."/>
            <person name="Reid J."/>
            <person name="Rouhana J."/>
            <person name="Saada N."/>
            <person name="Shang Y."/>
            <person name="Simmons D."/>
            <person name="Thornton R."/>
            <person name="Warren J."/>
            <person name="Weissenberger G."/>
            <person name="Zhang J."/>
            <person name="Zhang L."/>
            <person name="Zhou C."/>
            <person name="Zhu D."/>
            <person name="Muzny D."/>
            <person name="Worley K."/>
            <person name="Gibbs R."/>
        </authorList>
    </citation>
    <scope>NUCLEOTIDE SEQUENCE [LARGE SCALE GENOMIC DNA]</scope>
    <source>
        <strain evidence="2 3">ATCC 35098</strain>
    </source>
</reference>
<dbReference type="HOGENOM" id="CLU_114047_0_2_9"/>
<dbReference type="EMBL" id="ACGC01000011">
    <property type="protein sequence ID" value="EEI83674.1"/>
    <property type="molecule type" value="Genomic_DNA"/>
</dbReference>
<gene>
    <name evidence="2" type="ORF">HMPREF0077_0235</name>
</gene>
<dbReference type="InterPro" id="IPR035069">
    <property type="entry name" value="TTHA1013/TTHA0281-like"/>
</dbReference>
<dbReference type="AlphaFoldDB" id="C2CFH5"/>
<evidence type="ECO:0000313" key="3">
    <source>
        <dbReference type="Proteomes" id="UP000003744"/>
    </source>
</evidence>
<evidence type="ECO:0000313" key="2">
    <source>
        <dbReference type="EMBL" id="EEI83674.1"/>
    </source>
</evidence>
<accession>C2CFH5</accession>
<protein>
    <submittedName>
        <fullName evidence="2">Toxin-antitoxin system, antitoxin component, HicB family</fullName>
    </submittedName>
</protein>
<sequence>MFINYPAIFLKEKDSESYTVIFPDLEGCISWGDSVNDALRMAQDALGAYLFEYYTKPNEMPKSSSIDDIEIKIDEDDKEYFSHKGSFKNYVSLDLTDYVKKSNTKTVKKTLSIPSYLNEAGIENNVNFSLLLQEALRKELKIN</sequence>